<dbReference type="AlphaFoldDB" id="A0A0D0CDM3"/>
<name>A0A0D0CDM3_9AGAR</name>
<feature type="compositionally biased region" description="Acidic residues" evidence="1">
    <location>
        <begin position="42"/>
        <end position="58"/>
    </location>
</feature>
<reference evidence="2 3" key="1">
    <citation type="submission" date="2014-04" db="EMBL/GenBank/DDBJ databases">
        <title>Evolutionary Origins and Diversification of the Mycorrhizal Mutualists.</title>
        <authorList>
            <consortium name="DOE Joint Genome Institute"/>
            <consortium name="Mycorrhizal Genomics Consortium"/>
            <person name="Kohler A."/>
            <person name="Kuo A."/>
            <person name="Nagy L.G."/>
            <person name="Floudas D."/>
            <person name="Copeland A."/>
            <person name="Barry K.W."/>
            <person name="Cichocki N."/>
            <person name="Veneault-Fourrey C."/>
            <person name="LaButti K."/>
            <person name="Lindquist E.A."/>
            <person name="Lipzen A."/>
            <person name="Lundell T."/>
            <person name="Morin E."/>
            <person name="Murat C."/>
            <person name="Riley R."/>
            <person name="Ohm R."/>
            <person name="Sun H."/>
            <person name="Tunlid A."/>
            <person name="Henrissat B."/>
            <person name="Grigoriev I.V."/>
            <person name="Hibbett D.S."/>
            <person name="Martin F."/>
        </authorList>
    </citation>
    <scope>NUCLEOTIDE SEQUENCE [LARGE SCALE GENOMIC DNA]</scope>
    <source>
        <strain evidence="2 3">FD-317 M1</strain>
    </source>
</reference>
<dbReference type="EMBL" id="KN834774">
    <property type="protein sequence ID" value="KIK60574.1"/>
    <property type="molecule type" value="Genomic_DNA"/>
</dbReference>
<evidence type="ECO:0000313" key="2">
    <source>
        <dbReference type="EMBL" id="KIK60574.1"/>
    </source>
</evidence>
<gene>
    <name evidence="2" type="ORF">GYMLUDRAFT_244145</name>
</gene>
<proteinExistence type="predicted"/>
<keyword evidence="3" id="KW-1185">Reference proteome</keyword>
<feature type="compositionally biased region" description="Basic and acidic residues" evidence="1">
    <location>
        <begin position="59"/>
        <end position="68"/>
    </location>
</feature>
<organism evidence="2 3">
    <name type="scientific">Collybiopsis luxurians FD-317 M1</name>
    <dbReference type="NCBI Taxonomy" id="944289"/>
    <lineage>
        <taxon>Eukaryota</taxon>
        <taxon>Fungi</taxon>
        <taxon>Dikarya</taxon>
        <taxon>Basidiomycota</taxon>
        <taxon>Agaricomycotina</taxon>
        <taxon>Agaricomycetes</taxon>
        <taxon>Agaricomycetidae</taxon>
        <taxon>Agaricales</taxon>
        <taxon>Marasmiineae</taxon>
        <taxon>Omphalotaceae</taxon>
        <taxon>Collybiopsis</taxon>
        <taxon>Collybiopsis luxurians</taxon>
    </lineage>
</organism>
<sequence length="83" mass="9387">MAETLFLYICVGLGADLNDQEAKDINEENGKKPAASVHFNDDNDDGEEEDEEEGEDEDECKREREEDAAQKVTIFSSKMLPKF</sequence>
<dbReference type="HOGENOM" id="CLU_2542800_0_0_1"/>
<evidence type="ECO:0000256" key="1">
    <source>
        <dbReference type="SAM" id="MobiDB-lite"/>
    </source>
</evidence>
<evidence type="ECO:0000313" key="3">
    <source>
        <dbReference type="Proteomes" id="UP000053593"/>
    </source>
</evidence>
<dbReference type="Proteomes" id="UP000053593">
    <property type="component" value="Unassembled WGS sequence"/>
</dbReference>
<feature type="region of interest" description="Disordered" evidence="1">
    <location>
        <begin position="24"/>
        <end position="68"/>
    </location>
</feature>
<protein>
    <submittedName>
        <fullName evidence="2">Uncharacterized protein</fullName>
    </submittedName>
</protein>
<accession>A0A0D0CDM3</accession>